<dbReference type="InterPro" id="IPR036156">
    <property type="entry name" value="Beta-gal/glucu_dom_sf"/>
</dbReference>
<dbReference type="SUPFAM" id="SSF49303">
    <property type="entry name" value="beta-Galactosidase/glucuronidase domain"/>
    <property type="match status" value="1"/>
</dbReference>
<dbReference type="InterPro" id="IPR006104">
    <property type="entry name" value="Glyco_hydro_2_N"/>
</dbReference>
<evidence type="ECO:0000313" key="7">
    <source>
        <dbReference type="EMBL" id="EON99947.1"/>
    </source>
</evidence>
<dbReference type="eggNOG" id="KOG2024">
    <property type="taxonomic scope" value="Eukaryota"/>
</dbReference>
<dbReference type="SUPFAM" id="SSF51445">
    <property type="entry name" value="(Trans)glycosidases"/>
    <property type="match status" value="1"/>
</dbReference>
<dbReference type="RefSeq" id="XP_007915295.1">
    <property type="nucleotide sequence ID" value="XM_007917104.1"/>
</dbReference>
<dbReference type="GO" id="GO:0005975">
    <property type="term" value="P:carbohydrate metabolic process"/>
    <property type="evidence" value="ECO:0007669"/>
    <property type="project" value="InterPro"/>
</dbReference>
<dbReference type="Pfam" id="PF02837">
    <property type="entry name" value="Glyco_hydro_2_N"/>
    <property type="match status" value="1"/>
</dbReference>
<name>R8BL59_PHAM7</name>
<dbReference type="Pfam" id="PF02836">
    <property type="entry name" value="Glyco_hydro_2_C"/>
    <property type="match status" value="1"/>
</dbReference>
<dbReference type="HOGENOM" id="CLU_009935_4_2_1"/>
<dbReference type="Gene3D" id="2.60.40.10">
    <property type="entry name" value="Immunoglobulins"/>
    <property type="match status" value="1"/>
</dbReference>
<keyword evidence="3" id="KW-0326">Glycosidase</keyword>
<dbReference type="InterPro" id="IPR013783">
    <property type="entry name" value="Ig-like_fold"/>
</dbReference>
<dbReference type="InterPro" id="IPR006102">
    <property type="entry name" value="Ig-like_GH2"/>
</dbReference>
<evidence type="ECO:0000256" key="3">
    <source>
        <dbReference type="ARBA" id="ARBA00023295"/>
    </source>
</evidence>
<evidence type="ECO:0000256" key="1">
    <source>
        <dbReference type="ARBA" id="ARBA00007401"/>
    </source>
</evidence>
<dbReference type="Pfam" id="PF00703">
    <property type="entry name" value="Glyco_hydro_2"/>
    <property type="match status" value="1"/>
</dbReference>
<reference evidence="8" key="1">
    <citation type="journal article" date="2013" name="Genome Announc.">
        <title>Draft genome sequence of the ascomycete Phaeoacremonium aleophilum strain UCR-PA7, a causal agent of the esca disease complex in grapevines.</title>
        <authorList>
            <person name="Blanco-Ulate B."/>
            <person name="Rolshausen P."/>
            <person name="Cantu D."/>
        </authorList>
    </citation>
    <scope>NUCLEOTIDE SEQUENCE [LARGE SCALE GENOMIC DNA]</scope>
    <source>
        <strain evidence="8">UCR-PA7</strain>
    </source>
</reference>
<dbReference type="SUPFAM" id="SSF49785">
    <property type="entry name" value="Galactose-binding domain-like"/>
    <property type="match status" value="1"/>
</dbReference>
<dbReference type="KEGG" id="tmn:UCRPA7_4552"/>
<dbReference type="GO" id="GO:0004553">
    <property type="term" value="F:hydrolase activity, hydrolyzing O-glycosyl compounds"/>
    <property type="evidence" value="ECO:0007669"/>
    <property type="project" value="InterPro"/>
</dbReference>
<dbReference type="Gene3D" id="3.20.20.80">
    <property type="entry name" value="Glycosidases"/>
    <property type="match status" value="1"/>
</dbReference>
<sequence>MWFATTFTVPEDWSGQSIILNFEAIDYEATVFINGIQAGFHRGGYFRFTIDATQFVDVSGSNSLLVFVHDPTDLPPNVIPIGKQTRNPEHIWYVPCSGIWQTVWLESAPSNYISQLDVTAGMDGTVTVNVHSSLNQSSPVEISVITGDGDVVATHSGTSDLQFDFTVDSPSLWSPDSPTLYNLTVKLGDDTVSSYTGFRTISSGIVDGVQRPLLNGEFVFQFGTLDQGFWPDGIYLAPTLEALEFDLHVLKKVGMNMVRKHIKVEPDLFYHACDTIGLLVIQDMPSMSPRVGAPSGLVPNADQQAEFERQIGILVNEHKNYPSIVTWVIYNEGWGQIRDTYYPEFGIADKIRAADPTRLIDAITGWYDHGAGDFHDNHHYANPQCGTPFYSIQSTPYDPTRIAIQGEFGGIGHNVSIEHLWNNQKAIDAINQTYELNADLESYNYRAHQLLTEFRDQVALYSCSGGVWTQTTDVEGEVNGLVTYDRRLWRPDIEQWQKDIQALYDAATGRGGAGNGTQARLMV</sequence>
<dbReference type="PANTHER" id="PTHR42732:SF2">
    <property type="entry name" value="BETA-MANNOSIDASE"/>
    <property type="match status" value="1"/>
</dbReference>
<dbReference type="InterPro" id="IPR006103">
    <property type="entry name" value="Glyco_hydro_2_cat"/>
</dbReference>
<dbReference type="OrthoDB" id="408320at2759"/>
<dbReference type="Gene3D" id="2.60.120.260">
    <property type="entry name" value="Galactose-binding domain-like"/>
    <property type="match status" value="1"/>
</dbReference>
<feature type="domain" description="Glycosyl hydrolases family 2 sugar binding" evidence="6">
    <location>
        <begin position="2"/>
        <end position="70"/>
    </location>
</feature>
<evidence type="ECO:0000256" key="2">
    <source>
        <dbReference type="ARBA" id="ARBA00022801"/>
    </source>
</evidence>
<keyword evidence="8" id="KW-1185">Reference proteome</keyword>
<evidence type="ECO:0000259" key="6">
    <source>
        <dbReference type="Pfam" id="PF02837"/>
    </source>
</evidence>
<dbReference type="GeneID" id="19325014"/>
<dbReference type="InterPro" id="IPR017853">
    <property type="entry name" value="GH"/>
</dbReference>
<accession>R8BL59</accession>
<dbReference type="AlphaFoldDB" id="R8BL59"/>
<dbReference type="InterPro" id="IPR008979">
    <property type="entry name" value="Galactose-bd-like_sf"/>
</dbReference>
<feature type="domain" description="Glycoside hydrolase family 2 immunoglobulin-like beta-sandwich" evidence="4">
    <location>
        <begin position="116"/>
        <end position="199"/>
    </location>
</feature>
<dbReference type="Proteomes" id="UP000014074">
    <property type="component" value="Unassembled WGS sequence"/>
</dbReference>
<organism evidence="7 8">
    <name type="scientific">Phaeoacremonium minimum (strain UCR-PA7)</name>
    <name type="common">Esca disease fungus</name>
    <name type="synonym">Togninia minima</name>
    <dbReference type="NCBI Taxonomy" id="1286976"/>
    <lineage>
        <taxon>Eukaryota</taxon>
        <taxon>Fungi</taxon>
        <taxon>Dikarya</taxon>
        <taxon>Ascomycota</taxon>
        <taxon>Pezizomycotina</taxon>
        <taxon>Sordariomycetes</taxon>
        <taxon>Sordariomycetidae</taxon>
        <taxon>Togniniales</taxon>
        <taxon>Togniniaceae</taxon>
        <taxon>Phaeoacremonium</taxon>
    </lineage>
</organism>
<evidence type="ECO:0000259" key="4">
    <source>
        <dbReference type="Pfam" id="PF00703"/>
    </source>
</evidence>
<keyword evidence="2 7" id="KW-0378">Hydrolase</keyword>
<proteinExistence type="inferred from homology"/>
<comment type="similarity">
    <text evidence="1">Belongs to the glycosyl hydrolase 2 family.</text>
</comment>
<dbReference type="InterPro" id="IPR051913">
    <property type="entry name" value="GH2_Domain-Containing"/>
</dbReference>
<dbReference type="PANTHER" id="PTHR42732">
    <property type="entry name" value="BETA-GALACTOSIDASE"/>
    <property type="match status" value="1"/>
</dbReference>
<feature type="domain" description="Glycoside hydrolase family 2 catalytic" evidence="5">
    <location>
        <begin position="241"/>
        <end position="365"/>
    </location>
</feature>
<gene>
    <name evidence="7" type="ORF">UCRPA7_4552</name>
</gene>
<protein>
    <submittedName>
        <fullName evidence="7">Putative glycosyl hydrolase family protein</fullName>
    </submittedName>
</protein>
<evidence type="ECO:0000259" key="5">
    <source>
        <dbReference type="Pfam" id="PF02836"/>
    </source>
</evidence>
<dbReference type="EMBL" id="KB933120">
    <property type="protein sequence ID" value="EON99947.1"/>
    <property type="molecule type" value="Genomic_DNA"/>
</dbReference>
<evidence type="ECO:0000313" key="8">
    <source>
        <dbReference type="Proteomes" id="UP000014074"/>
    </source>
</evidence>